<dbReference type="PANTHER" id="PTHR20881:SF0">
    <property type="entry name" value="3-METHYL-2-OXOBUTANOATE HYDROXYMETHYLTRANSFERASE"/>
    <property type="match status" value="1"/>
</dbReference>
<dbReference type="Gene3D" id="3.20.20.60">
    <property type="entry name" value="Phosphoenolpyruvate-binding domains"/>
    <property type="match status" value="1"/>
</dbReference>
<gene>
    <name evidence="4" type="ORF">METZ01_LOCUS8094</name>
</gene>
<protein>
    <recommendedName>
        <fullName evidence="2">3-methyl-2-oxobutanoate hydroxymethyltransferase</fullName>
        <ecNumber evidence="2">2.1.2.11</ecNumber>
    </recommendedName>
</protein>
<dbReference type="AlphaFoldDB" id="A0A381NL41"/>
<dbReference type="NCBIfam" id="TIGR00222">
    <property type="entry name" value="panB"/>
    <property type="match status" value="1"/>
</dbReference>
<evidence type="ECO:0000313" key="4">
    <source>
        <dbReference type="EMBL" id="SUZ55240.1"/>
    </source>
</evidence>
<comment type="similarity">
    <text evidence="1">Belongs to the PanB family.</text>
</comment>
<evidence type="ECO:0000256" key="3">
    <source>
        <dbReference type="ARBA" id="ARBA00022679"/>
    </source>
</evidence>
<dbReference type="Pfam" id="PF02548">
    <property type="entry name" value="Pantoate_transf"/>
    <property type="match status" value="1"/>
</dbReference>
<name>A0A381NL41_9ZZZZ</name>
<dbReference type="CDD" id="cd06557">
    <property type="entry name" value="KPHMT-like"/>
    <property type="match status" value="1"/>
</dbReference>
<dbReference type="GO" id="GO:0005737">
    <property type="term" value="C:cytoplasm"/>
    <property type="evidence" value="ECO:0007669"/>
    <property type="project" value="TreeGrafter"/>
</dbReference>
<keyword evidence="3" id="KW-0808">Transferase</keyword>
<sequence length="219" mass="24650">MVGDSVATAFYGMKNTKSISLDTMINHAMAVKKAIHKSTFVVDMPFNTYRNIKEAKKNAKKILKRTHCDGVKLESNGKNFIIIKNLVKSGIPVMGHIGYTPQYKKTFKPQGLKKNEARKLIYEAEQIEKAGAFSIVLECISPKVAKKITEKIKIPTIGIGSSNLCDGQILVTDDLIGLSGFYPKFVKKYLDLEKIIEKTIKRFKEDVRKGKFPKKTNTY</sequence>
<dbReference type="PANTHER" id="PTHR20881">
    <property type="entry name" value="3-METHYL-2-OXOBUTANOATE HYDROXYMETHYLTRANSFERASE"/>
    <property type="match status" value="1"/>
</dbReference>
<dbReference type="InterPro" id="IPR040442">
    <property type="entry name" value="Pyrv_kinase-like_dom_sf"/>
</dbReference>
<dbReference type="SUPFAM" id="SSF51621">
    <property type="entry name" value="Phosphoenolpyruvate/pyruvate domain"/>
    <property type="match status" value="1"/>
</dbReference>
<evidence type="ECO:0000256" key="2">
    <source>
        <dbReference type="ARBA" id="ARBA00012618"/>
    </source>
</evidence>
<dbReference type="GO" id="GO:0003864">
    <property type="term" value="F:3-methyl-2-oxobutanoate hydroxymethyltransferase activity"/>
    <property type="evidence" value="ECO:0007669"/>
    <property type="project" value="UniProtKB-EC"/>
</dbReference>
<reference evidence="4" key="1">
    <citation type="submission" date="2018-05" db="EMBL/GenBank/DDBJ databases">
        <authorList>
            <person name="Lanie J.A."/>
            <person name="Ng W.-L."/>
            <person name="Kazmierczak K.M."/>
            <person name="Andrzejewski T.M."/>
            <person name="Davidsen T.M."/>
            <person name="Wayne K.J."/>
            <person name="Tettelin H."/>
            <person name="Glass J.I."/>
            <person name="Rusch D."/>
            <person name="Podicherti R."/>
            <person name="Tsui H.-C.T."/>
            <person name="Winkler M.E."/>
        </authorList>
    </citation>
    <scope>NUCLEOTIDE SEQUENCE</scope>
</reference>
<dbReference type="InterPro" id="IPR015813">
    <property type="entry name" value="Pyrv/PenolPyrv_kinase-like_dom"/>
</dbReference>
<dbReference type="EMBL" id="UINC01000435">
    <property type="protein sequence ID" value="SUZ55240.1"/>
    <property type="molecule type" value="Genomic_DNA"/>
</dbReference>
<evidence type="ECO:0000256" key="1">
    <source>
        <dbReference type="ARBA" id="ARBA00008676"/>
    </source>
</evidence>
<accession>A0A381NL41</accession>
<dbReference type="GO" id="GO:0015940">
    <property type="term" value="P:pantothenate biosynthetic process"/>
    <property type="evidence" value="ECO:0007669"/>
    <property type="project" value="InterPro"/>
</dbReference>
<dbReference type="EC" id="2.1.2.11" evidence="2"/>
<organism evidence="4">
    <name type="scientific">marine metagenome</name>
    <dbReference type="NCBI Taxonomy" id="408172"/>
    <lineage>
        <taxon>unclassified sequences</taxon>
        <taxon>metagenomes</taxon>
        <taxon>ecological metagenomes</taxon>
    </lineage>
</organism>
<dbReference type="GO" id="GO:0000287">
    <property type="term" value="F:magnesium ion binding"/>
    <property type="evidence" value="ECO:0007669"/>
    <property type="project" value="TreeGrafter"/>
</dbReference>
<proteinExistence type="inferred from homology"/>
<dbReference type="InterPro" id="IPR003700">
    <property type="entry name" value="Pantoate_hydroxy_MeTrfase"/>
</dbReference>